<evidence type="ECO:0000313" key="2">
    <source>
        <dbReference type="Proteomes" id="UP000243053"/>
    </source>
</evidence>
<comment type="caution">
    <text evidence="1">The sequence shown here is derived from an EMBL/GenBank/DDBJ whole genome shotgun (WGS) entry which is preliminary data.</text>
</comment>
<name>A0A1Y5EIQ1_COLPS</name>
<reference evidence="2" key="1">
    <citation type="journal article" date="2017" name="Proc. Natl. Acad. Sci. U.S.A.">
        <title>Simulation of Deepwater Horizon oil plume reveals substrate specialization within a complex community of hydrocarbon degraders.</title>
        <authorList>
            <person name="Hu P."/>
            <person name="Dubinsky E.A."/>
            <person name="Probst A.J."/>
            <person name="Wang J."/>
            <person name="Sieber C.M.K."/>
            <person name="Tom L.M."/>
            <person name="Gardinali P."/>
            <person name="Banfield J.F."/>
            <person name="Atlas R.M."/>
            <person name="Andersen G.L."/>
        </authorList>
    </citation>
    <scope>NUCLEOTIDE SEQUENCE [LARGE SCALE GENOMIC DNA]</scope>
</reference>
<dbReference type="Proteomes" id="UP000243053">
    <property type="component" value="Unassembled WGS sequence"/>
</dbReference>
<sequence>MGFIPKPLKDACFRKLERFMIKAPHLIKGYSLKEGSNEEHDFLNDLLTIYFAKALHTNLISWLCLSR</sequence>
<proteinExistence type="predicted"/>
<organism evidence="1 2">
    <name type="scientific">Colwellia psychrerythraea</name>
    <name type="common">Vibrio psychroerythus</name>
    <dbReference type="NCBI Taxonomy" id="28229"/>
    <lineage>
        <taxon>Bacteria</taxon>
        <taxon>Pseudomonadati</taxon>
        <taxon>Pseudomonadota</taxon>
        <taxon>Gammaproteobacteria</taxon>
        <taxon>Alteromonadales</taxon>
        <taxon>Colwelliaceae</taxon>
        <taxon>Colwellia</taxon>
    </lineage>
</organism>
<dbReference type="EMBL" id="MAAF01000039">
    <property type="protein sequence ID" value="OUR82541.1"/>
    <property type="molecule type" value="Genomic_DNA"/>
</dbReference>
<accession>A0A1Y5EIQ1</accession>
<protein>
    <submittedName>
        <fullName evidence="1">Uncharacterized protein</fullName>
    </submittedName>
</protein>
<evidence type="ECO:0000313" key="1">
    <source>
        <dbReference type="EMBL" id="OUR82541.1"/>
    </source>
</evidence>
<dbReference type="AlphaFoldDB" id="A0A1Y5EIQ1"/>
<gene>
    <name evidence="1" type="ORF">A9Q75_05710</name>
</gene>